<accession>A0A918GDU8</accession>
<reference evidence="3" key="1">
    <citation type="journal article" date="2014" name="Int. J. Syst. Evol. Microbiol.">
        <title>Complete genome sequence of Corynebacterium casei LMG S-19264T (=DSM 44701T), isolated from a smear-ripened cheese.</title>
        <authorList>
            <consortium name="US DOE Joint Genome Institute (JGI-PGF)"/>
            <person name="Walter F."/>
            <person name="Albersmeier A."/>
            <person name="Kalinowski J."/>
            <person name="Ruckert C."/>
        </authorList>
    </citation>
    <scope>NUCLEOTIDE SEQUENCE</scope>
    <source>
        <strain evidence="3">JCM 3276</strain>
    </source>
</reference>
<name>A0A918GDU8_9PSEU</name>
<proteinExistence type="predicted"/>
<dbReference type="Pfam" id="PF03756">
    <property type="entry name" value="AfsA"/>
    <property type="match status" value="1"/>
</dbReference>
<evidence type="ECO:0000259" key="2">
    <source>
        <dbReference type="Pfam" id="PF03756"/>
    </source>
</evidence>
<dbReference type="EMBL" id="BMRB01000002">
    <property type="protein sequence ID" value="GGS30463.1"/>
    <property type="molecule type" value="Genomic_DNA"/>
</dbReference>
<reference evidence="3" key="2">
    <citation type="submission" date="2020-09" db="EMBL/GenBank/DDBJ databases">
        <authorList>
            <person name="Sun Q."/>
            <person name="Ohkuma M."/>
        </authorList>
    </citation>
    <scope>NUCLEOTIDE SEQUENCE</scope>
    <source>
        <strain evidence="3">JCM 3276</strain>
    </source>
</reference>
<comment type="caution">
    <text evidence="3">The sequence shown here is derived from an EMBL/GenBank/DDBJ whole genome shotgun (WGS) entry which is preliminary data.</text>
</comment>
<gene>
    <name evidence="3" type="ORF">GCM10010171_25020</name>
</gene>
<feature type="region of interest" description="Disordered" evidence="1">
    <location>
        <begin position="1"/>
        <end position="22"/>
    </location>
</feature>
<dbReference type="RefSeq" id="WP_189210582.1">
    <property type="nucleotide sequence ID" value="NZ_BMRB01000002.1"/>
</dbReference>
<feature type="domain" description="A-factor biosynthesis hotdog" evidence="2">
    <location>
        <begin position="136"/>
        <end position="215"/>
    </location>
</feature>
<organism evidence="3 4">
    <name type="scientific">Actinokineospora fastidiosa</name>
    <dbReference type="NCBI Taxonomy" id="1816"/>
    <lineage>
        <taxon>Bacteria</taxon>
        <taxon>Bacillati</taxon>
        <taxon>Actinomycetota</taxon>
        <taxon>Actinomycetes</taxon>
        <taxon>Pseudonocardiales</taxon>
        <taxon>Pseudonocardiaceae</taxon>
        <taxon>Actinokineospora</taxon>
    </lineage>
</organism>
<dbReference type="InterPro" id="IPR005509">
    <property type="entry name" value="AfsA_hotdog_dom"/>
</dbReference>
<evidence type="ECO:0000313" key="4">
    <source>
        <dbReference type="Proteomes" id="UP000660680"/>
    </source>
</evidence>
<dbReference type="AlphaFoldDB" id="A0A918GDU8"/>
<evidence type="ECO:0000313" key="3">
    <source>
        <dbReference type="EMBL" id="GGS30463.1"/>
    </source>
</evidence>
<keyword evidence="4" id="KW-1185">Reference proteome</keyword>
<protein>
    <recommendedName>
        <fullName evidence="2">A-factor biosynthesis hotdog domain-containing protein</fullName>
    </recommendedName>
</protein>
<dbReference type="Proteomes" id="UP000660680">
    <property type="component" value="Unassembled WGS sequence"/>
</dbReference>
<sequence length="277" mass="30139">MTALPQELESTAPLLRSPQRTDTATTAELALSEYDPYFYDHPLDHVPVMALVCALFDLTRLTRPDDDPARLALRMEFPSFCEPNADVALVHSGTALLAEQDGEVVCSGELNRTALPLHTVRPAPPSLRRLPADPVLVHRCDLENVLVTGMADTGDGRVVAFREPAPGHRLGVAPDAPARPEALLDAARQFATMLCHTEFRRPEDTRLVLLGLEADLVVGVPGGVHLRWSRTRPPRGRSRVEFTVTTSDGAALGRIGLDCFAASPAAYRRMRGEARSA</sequence>
<evidence type="ECO:0000256" key="1">
    <source>
        <dbReference type="SAM" id="MobiDB-lite"/>
    </source>
</evidence>